<dbReference type="SUPFAM" id="SSF55729">
    <property type="entry name" value="Acyl-CoA N-acyltransferases (Nat)"/>
    <property type="match status" value="1"/>
</dbReference>
<dbReference type="Proteomes" id="UP000011680">
    <property type="component" value="Unassembled WGS sequence"/>
</dbReference>
<reference evidence="4 5" key="1">
    <citation type="journal article" date="2014" name="PLoS Genet.">
        <title>Phylogenetically driven sequencing of extremely halophilic archaea reveals strategies for static and dynamic osmo-response.</title>
        <authorList>
            <person name="Becker E.A."/>
            <person name="Seitzer P.M."/>
            <person name="Tritt A."/>
            <person name="Larsen D."/>
            <person name="Krusor M."/>
            <person name="Yao A.I."/>
            <person name="Wu D."/>
            <person name="Madern D."/>
            <person name="Eisen J.A."/>
            <person name="Darling A.E."/>
            <person name="Facciotti M.T."/>
        </authorList>
    </citation>
    <scope>NUCLEOTIDE SEQUENCE [LARGE SCALE GENOMIC DNA]</scope>
    <source>
        <strain evidence="4 5">JCM 13552</strain>
    </source>
</reference>
<keyword evidence="2" id="KW-0012">Acyltransferase</keyword>
<dbReference type="AlphaFoldDB" id="M0N3J6"/>
<dbReference type="InterPro" id="IPR016181">
    <property type="entry name" value="Acyl_CoA_acyltransferase"/>
</dbReference>
<protein>
    <submittedName>
        <fullName evidence="4">N-acetyltransferase GCN5</fullName>
    </submittedName>
</protein>
<dbReference type="RefSeq" id="WP_007740900.1">
    <property type="nucleotide sequence ID" value="NZ_AOMF01000159.1"/>
</dbReference>
<evidence type="ECO:0000256" key="1">
    <source>
        <dbReference type="ARBA" id="ARBA00022679"/>
    </source>
</evidence>
<evidence type="ECO:0000313" key="4">
    <source>
        <dbReference type="EMBL" id="EMA52103.1"/>
    </source>
</evidence>
<name>M0N3J6_9EURY</name>
<dbReference type="InterPro" id="IPR000182">
    <property type="entry name" value="GNAT_dom"/>
</dbReference>
<dbReference type="GO" id="GO:0016747">
    <property type="term" value="F:acyltransferase activity, transferring groups other than amino-acyl groups"/>
    <property type="evidence" value="ECO:0007669"/>
    <property type="project" value="InterPro"/>
</dbReference>
<organism evidence="4 5">
    <name type="scientific">Halococcus thailandensis JCM 13552</name>
    <dbReference type="NCBI Taxonomy" id="1227457"/>
    <lineage>
        <taxon>Archaea</taxon>
        <taxon>Methanobacteriati</taxon>
        <taxon>Methanobacteriota</taxon>
        <taxon>Stenosarchaea group</taxon>
        <taxon>Halobacteria</taxon>
        <taxon>Halobacteriales</taxon>
        <taxon>Halococcaceae</taxon>
        <taxon>Halococcus</taxon>
    </lineage>
</organism>
<evidence type="ECO:0000259" key="3">
    <source>
        <dbReference type="PROSITE" id="PS51186"/>
    </source>
</evidence>
<dbReference type="PROSITE" id="PS51186">
    <property type="entry name" value="GNAT"/>
    <property type="match status" value="1"/>
</dbReference>
<dbReference type="CDD" id="cd04301">
    <property type="entry name" value="NAT_SF"/>
    <property type="match status" value="1"/>
</dbReference>
<dbReference type="PATRIC" id="fig|1227457.3.peg.2348"/>
<keyword evidence="5" id="KW-1185">Reference proteome</keyword>
<feature type="domain" description="N-acetyltransferase" evidence="3">
    <location>
        <begin position="1"/>
        <end position="159"/>
    </location>
</feature>
<dbReference type="Pfam" id="PF00583">
    <property type="entry name" value="Acetyltransf_1"/>
    <property type="match status" value="1"/>
</dbReference>
<keyword evidence="1 4" id="KW-0808">Transferase</keyword>
<comment type="caution">
    <text evidence="4">The sequence shown here is derived from an EMBL/GenBank/DDBJ whole genome shotgun (WGS) entry which is preliminary data.</text>
</comment>
<dbReference type="STRING" id="1227457.C451_12382"/>
<dbReference type="eggNOG" id="arCOG00844">
    <property type="taxonomic scope" value="Archaea"/>
</dbReference>
<accession>M0N3J6</accession>
<dbReference type="PANTHER" id="PTHR43877">
    <property type="entry name" value="AMINOALKYLPHOSPHONATE N-ACETYLTRANSFERASE-RELATED-RELATED"/>
    <property type="match status" value="1"/>
</dbReference>
<dbReference type="InterPro" id="IPR050832">
    <property type="entry name" value="Bact_Acetyltransf"/>
</dbReference>
<evidence type="ECO:0000256" key="2">
    <source>
        <dbReference type="ARBA" id="ARBA00023315"/>
    </source>
</evidence>
<evidence type="ECO:0000313" key="5">
    <source>
        <dbReference type="Proteomes" id="UP000011680"/>
    </source>
</evidence>
<dbReference type="PANTHER" id="PTHR43877:SF2">
    <property type="entry name" value="AMINOALKYLPHOSPHONATE N-ACETYLTRANSFERASE-RELATED"/>
    <property type="match status" value="1"/>
</dbReference>
<dbReference type="EMBL" id="AOMF01000159">
    <property type="protein sequence ID" value="EMA52103.1"/>
    <property type="molecule type" value="Genomic_DNA"/>
</dbReference>
<sequence length="160" mass="17935">MTIREAATDDAEAITAIARESWSHDYPDILSRDTAEQGVEEWYAPETISTEIDSDDAVVPVAERDDEVVGFAHAVEDETGGTVLRVYVAPDHRGDGIGSDLLDYARQRLVDRGAGRLRAMVLAENEPGNEFYRELGFELRERNETRIGGETYRENVYLDL</sequence>
<proteinExistence type="predicted"/>
<gene>
    <name evidence="4" type="ORF">C451_12382</name>
</gene>
<dbReference type="OrthoDB" id="11597at2157"/>
<dbReference type="Gene3D" id="3.40.630.30">
    <property type="match status" value="1"/>
</dbReference>